<dbReference type="GO" id="GO:0004034">
    <property type="term" value="F:aldose 1-epimerase activity"/>
    <property type="evidence" value="ECO:0007669"/>
    <property type="project" value="TreeGrafter"/>
</dbReference>
<sequence>MSNLASGRNVILRAGDYEARAVAVGAGLAELTYKGSGLVTTYGNDEFAPEFMGKILVPWPNRIEAGQFTRDDVDYQLPINDLEHNAALHGFMAWVDWQVAEISDTEVTFKALLPPRPGYPWTLRSTVHYGLDSRRGLTVTVQTTNIGHDAAPYGVAAHPYFALDGELVDNYELEIPARTATVMNENLIPIGAQEAEGNVHISGLIGEAQLDDAYTDLPEGTWQVTVRNPSTGHGAILSSDARWLQVYSGDELGRTGVAVEPMSCGPNAFNSGDGLTVLAPGASHRFSYAIKGIA</sequence>
<evidence type="ECO:0000313" key="2">
    <source>
        <dbReference type="Proteomes" id="UP000245283"/>
    </source>
</evidence>
<dbReference type="Gene3D" id="2.70.98.10">
    <property type="match status" value="1"/>
</dbReference>
<dbReference type="EMBL" id="QETB01000004">
    <property type="protein sequence ID" value="PWF26180.1"/>
    <property type="molecule type" value="Genomic_DNA"/>
</dbReference>
<dbReference type="InterPro" id="IPR014718">
    <property type="entry name" value="GH-type_carb-bd"/>
</dbReference>
<evidence type="ECO:0000313" key="1">
    <source>
        <dbReference type="EMBL" id="PWF26180.1"/>
    </source>
</evidence>
<reference evidence="2" key="1">
    <citation type="submission" date="2018-05" db="EMBL/GenBank/DDBJ databases">
        <authorList>
            <person name="Li Y."/>
        </authorList>
    </citation>
    <scope>NUCLEOTIDE SEQUENCE [LARGE SCALE GENOMIC DNA]</scope>
    <source>
        <strain evidence="2">sk1b4</strain>
    </source>
</reference>
<dbReference type="InterPro" id="IPR011013">
    <property type="entry name" value="Gal_mutarotase_sf_dom"/>
</dbReference>
<dbReference type="GO" id="GO:0006006">
    <property type="term" value="P:glucose metabolic process"/>
    <property type="evidence" value="ECO:0007669"/>
    <property type="project" value="TreeGrafter"/>
</dbReference>
<organism evidence="1 2">
    <name type="scientific">Ancrocorticia populi</name>
    <dbReference type="NCBI Taxonomy" id="2175228"/>
    <lineage>
        <taxon>Bacteria</taxon>
        <taxon>Bacillati</taxon>
        <taxon>Actinomycetota</taxon>
        <taxon>Actinomycetes</taxon>
        <taxon>Actinomycetales</taxon>
        <taxon>Actinomycetaceae</taxon>
        <taxon>Ancrocorticia</taxon>
    </lineage>
</organism>
<dbReference type="GO" id="GO:0033499">
    <property type="term" value="P:galactose catabolic process via UDP-galactose, Leloir pathway"/>
    <property type="evidence" value="ECO:0007669"/>
    <property type="project" value="TreeGrafter"/>
</dbReference>
<keyword evidence="2" id="KW-1185">Reference proteome</keyword>
<dbReference type="OrthoDB" id="4739604at2"/>
<comment type="caution">
    <text evidence="1">The sequence shown here is derived from an EMBL/GenBank/DDBJ whole genome shotgun (WGS) entry which is preliminary data.</text>
</comment>
<dbReference type="GO" id="GO:0030246">
    <property type="term" value="F:carbohydrate binding"/>
    <property type="evidence" value="ECO:0007669"/>
    <property type="project" value="InterPro"/>
</dbReference>
<proteinExistence type="predicted"/>
<dbReference type="SUPFAM" id="SSF74650">
    <property type="entry name" value="Galactose mutarotase-like"/>
    <property type="match status" value="1"/>
</dbReference>
<dbReference type="Pfam" id="PF01263">
    <property type="entry name" value="Aldose_epim"/>
    <property type="match status" value="1"/>
</dbReference>
<dbReference type="PANTHER" id="PTHR10091:SF0">
    <property type="entry name" value="GALACTOSE MUTAROTASE"/>
    <property type="match status" value="1"/>
</dbReference>
<accession>A0A2V1K517</accession>
<dbReference type="InterPro" id="IPR037480">
    <property type="entry name" value="YihR-like"/>
</dbReference>
<gene>
    <name evidence="1" type="ORF">DD236_08915</name>
</gene>
<dbReference type="Proteomes" id="UP000245283">
    <property type="component" value="Unassembled WGS sequence"/>
</dbReference>
<dbReference type="PANTHER" id="PTHR10091">
    <property type="entry name" value="ALDOSE-1-EPIMERASE"/>
    <property type="match status" value="1"/>
</dbReference>
<dbReference type="NCBIfam" id="NF011719">
    <property type="entry name" value="PRK15172.1"/>
    <property type="match status" value="1"/>
</dbReference>
<dbReference type="AlphaFoldDB" id="A0A2V1K517"/>
<dbReference type="InterPro" id="IPR008183">
    <property type="entry name" value="Aldose_1/G6P_1-epimerase"/>
</dbReference>
<dbReference type="RefSeq" id="WP_109094007.1">
    <property type="nucleotide sequence ID" value="NZ_JBQDCU010000039.1"/>
</dbReference>
<dbReference type="CDD" id="cd09022">
    <property type="entry name" value="Aldose_epim_Ec_YihR"/>
    <property type="match status" value="1"/>
</dbReference>
<protein>
    <submittedName>
        <fullName evidence="1">Aldose-1-epimerase</fullName>
    </submittedName>
</protein>
<name>A0A2V1K517_9ACTO</name>